<dbReference type="EMBL" id="VSSQ01135567">
    <property type="protein sequence ID" value="MPN60382.1"/>
    <property type="molecule type" value="Genomic_DNA"/>
</dbReference>
<name>A0A645JB73_9ZZZZ</name>
<gene>
    <name evidence="1" type="ORF">SDC9_208110</name>
</gene>
<evidence type="ECO:0000313" key="1">
    <source>
        <dbReference type="EMBL" id="MPN60382.1"/>
    </source>
</evidence>
<protein>
    <submittedName>
        <fullName evidence="1">Uncharacterized protein</fullName>
    </submittedName>
</protein>
<organism evidence="1">
    <name type="scientific">bioreactor metagenome</name>
    <dbReference type="NCBI Taxonomy" id="1076179"/>
    <lineage>
        <taxon>unclassified sequences</taxon>
        <taxon>metagenomes</taxon>
        <taxon>ecological metagenomes</taxon>
    </lineage>
</organism>
<accession>A0A645JB73</accession>
<dbReference type="AlphaFoldDB" id="A0A645JB73"/>
<comment type="caution">
    <text evidence="1">The sequence shown here is derived from an EMBL/GenBank/DDBJ whole genome shotgun (WGS) entry which is preliminary data.</text>
</comment>
<reference evidence="1" key="1">
    <citation type="submission" date="2019-08" db="EMBL/GenBank/DDBJ databases">
        <authorList>
            <person name="Kucharzyk K."/>
            <person name="Murdoch R.W."/>
            <person name="Higgins S."/>
            <person name="Loffler F."/>
        </authorList>
    </citation>
    <scope>NUCLEOTIDE SEQUENCE</scope>
</reference>
<proteinExistence type="predicted"/>
<sequence length="106" mass="12341">MNNREMNIKIATPTELVLEKRFAMMVDCETNPHLINYSSDSYYFQYKKYFDKSHFFSNSEIFSASKSRFFIRNVDLSILLNCAIISESHNVHSMSSEKTDTVCSVC</sequence>